<gene>
    <name evidence="10" type="ORF">HINF_LOCUS15240</name>
    <name evidence="8" type="ORF">HINF_LOCUS36598</name>
    <name evidence="11" type="ORF">HINF_LOCUS42297</name>
    <name evidence="12" type="ORF">HINF_LOCUS53097</name>
    <name evidence="9" type="ORF">HINF_LOCUS61995</name>
</gene>
<dbReference type="EMBL" id="CAXDID020000036">
    <property type="protein sequence ID" value="CAL5997423.1"/>
    <property type="molecule type" value="Genomic_DNA"/>
</dbReference>
<evidence type="ECO:0000256" key="6">
    <source>
        <dbReference type="ARBA" id="ARBA00023242"/>
    </source>
</evidence>
<comment type="similarity">
    <text evidence="2">Belongs to the dpy-30 family.</text>
</comment>
<dbReference type="CDD" id="cd22965">
    <property type="entry name" value="DD_DPY30_SDC1"/>
    <property type="match status" value="1"/>
</dbReference>
<proteinExistence type="inferred from homology"/>
<accession>A0AA86Q0L6</accession>
<keyword evidence="5" id="KW-0804">Transcription</keyword>
<evidence type="ECO:0000256" key="1">
    <source>
        <dbReference type="ARBA" id="ARBA00004123"/>
    </source>
</evidence>
<sequence>MENSQNAQTIQNRMNLEALPTRAYLDETVVPILMQGLSALVQERPEDPLQFLGQFLIHHSNKK</sequence>
<keyword evidence="3" id="KW-0156">Chromatin regulator</keyword>
<keyword evidence="13" id="KW-1185">Reference proteome</keyword>
<evidence type="ECO:0000313" key="13">
    <source>
        <dbReference type="Proteomes" id="UP001642409"/>
    </source>
</evidence>
<dbReference type="EMBL" id="CATOUU010000792">
    <property type="protein sequence ID" value="CAI9948953.1"/>
    <property type="molecule type" value="Genomic_DNA"/>
</dbReference>
<dbReference type="InterPro" id="IPR007858">
    <property type="entry name" value="Dpy-30_motif"/>
</dbReference>
<evidence type="ECO:0000256" key="5">
    <source>
        <dbReference type="ARBA" id="ARBA00023163"/>
    </source>
</evidence>
<evidence type="ECO:0000256" key="7">
    <source>
        <dbReference type="ARBA" id="ARBA00044172"/>
    </source>
</evidence>
<evidence type="ECO:0000256" key="3">
    <source>
        <dbReference type="ARBA" id="ARBA00022853"/>
    </source>
</evidence>
<keyword evidence="4" id="KW-0805">Transcription regulation</keyword>
<dbReference type="PANTHER" id="PTHR23356">
    <property type="entry name" value="DPY30-RELATED"/>
    <property type="match status" value="1"/>
</dbReference>
<dbReference type="Gene3D" id="1.20.890.10">
    <property type="entry name" value="cAMP-dependent protein kinase regulatory subunit, dimerization-anchoring domain"/>
    <property type="match status" value="1"/>
</dbReference>
<evidence type="ECO:0000256" key="2">
    <source>
        <dbReference type="ARBA" id="ARBA00010849"/>
    </source>
</evidence>
<dbReference type="GO" id="GO:0006325">
    <property type="term" value="P:chromatin organization"/>
    <property type="evidence" value="ECO:0007669"/>
    <property type="project" value="UniProtKB-KW"/>
</dbReference>
<dbReference type="AlphaFoldDB" id="A0AA86Q0L6"/>
<dbReference type="Proteomes" id="UP001642409">
    <property type="component" value="Unassembled WGS sequence"/>
</dbReference>
<evidence type="ECO:0000313" key="9">
    <source>
        <dbReference type="EMBL" id="CAI9974350.1"/>
    </source>
</evidence>
<dbReference type="EMBL" id="CAXDID020000268">
    <property type="protein sequence ID" value="CAL6067590.1"/>
    <property type="molecule type" value="Genomic_DNA"/>
</dbReference>
<name>A0AA86Q0L6_9EUKA</name>
<dbReference type="EMBL" id="CATOUU010001142">
    <property type="protein sequence ID" value="CAI9974350.1"/>
    <property type="molecule type" value="Genomic_DNA"/>
</dbReference>
<dbReference type="EMBL" id="CAXDID020000172">
    <property type="protein sequence ID" value="CAL6047625.1"/>
    <property type="molecule type" value="Genomic_DNA"/>
</dbReference>
<evidence type="ECO:0000313" key="11">
    <source>
        <dbReference type="EMBL" id="CAL6047625.1"/>
    </source>
</evidence>
<evidence type="ECO:0000313" key="12">
    <source>
        <dbReference type="EMBL" id="CAL6067590.1"/>
    </source>
</evidence>
<reference evidence="10 13" key="2">
    <citation type="submission" date="2024-07" db="EMBL/GenBank/DDBJ databases">
        <authorList>
            <person name="Akdeniz Z."/>
        </authorList>
    </citation>
    <scope>NUCLEOTIDE SEQUENCE [LARGE SCALE GENOMIC DNA]</scope>
</reference>
<comment type="subcellular location">
    <subcellularLocation>
        <location evidence="1">Nucleus</location>
    </subcellularLocation>
</comment>
<evidence type="ECO:0000256" key="4">
    <source>
        <dbReference type="ARBA" id="ARBA00023015"/>
    </source>
</evidence>
<keyword evidence="6" id="KW-0539">Nucleus</keyword>
<organism evidence="8">
    <name type="scientific">Hexamita inflata</name>
    <dbReference type="NCBI Taxonomy" id="28002"/>
    <lineage>
        <taxon>Eukaryota</taxon>
        <taxon>Metamonada</taxon>
        <taxon>Diplomonadida</taxon>
        <taxon>Hexamitidae</taxon>
        <taxon>Hexamitinae</taxon>
        <taxon>Hexamita</taxon>
    </lineage>
</organism>
<dbReference type="PANTHER" id="PTHR23356:SF16">
    <property type="entry name" value="DPY30 DOMAIN CONTAINING 2"/>
    <property type="match status" value="1"/>
</dbReference>
<comment type="caution">
    <text evidence="8">The sequence shown here is derived from an EMBL/GenBank/DDBJ whole genome shotgun (WGS) entry which is preliminary data.</text>
</comment>
<dbReference type="Pfam" id="PF05186">
    <property type="entry name" value="Dpy-30"/>
    <property type="match status" value="1"/>
</dbReference>
<evidence type="ECO:0000313" key="10">
    <source>
        <dbReference type="EMBL" id="CAL5997423.1"/>
    </source>
</evidence>
<evidence type="ECO:0000313" key="8">
    <source>
        <dbReference type="EMBL" id="CAI9948953.1"/>
    </source>
</evidence>
<dbReference type="InterPro" id="IPR049629">
    <property type="entry name" value="DPY30_SDC1_DD"/>
</dbReference>
<dbReference type="GO" id="GO:0048188">
    <property type="term" value="C:Set1C/COMPASS complex"/>
    <property type="evidence" value="ECO:0007669"/>
    <property type="project" value="InterPro"/>
</dbReference>
<protein>
    <recommendedName>
        <fullName evidence="7">Protein dpy-30 homolog</fullName>
    </recommendedName>
</protein>
<reference evidence="8" key="1">
    <citation type="submission" date="2023-06" db="EMBL/GenBank/DDBJ databases">
        <authorList>
            <person name="Kurt Z."/>
        </authorList>
    </citation>
    <scope>NUCLEOTIDE SEQUENCE</scope>
</reference>
<dbReference type="InterPro" id="IPR037856">
    <property type="entry name" value="Sdc1/DPY30"/>
</dbReference>